<reference evidence="1" key="1">
    <citation type="journal article" date="2015" name="Nature">
        <title>Complex archaea that bridge the gap between prokaryotes and eukaryotes.</title>
        <authorList>
            <person name="Spang A."/>
            <person name="Saw J.H."/>
            <person name="Jorgensen S.L."/>
            <person name="Zaremba-Niedzwiedzka K."/>
            <person name="Martijn J."/>
            <person name="Lind A.E."/>
            <person name="van Eijk R."/>
            <person name="Schleper C."/>
            <person name="Guy L."/>
            <person name="Ettema T.J."/>
        </authorList>
    </citation>
    <scope>NUCLEOTIDE SEQUENCE</scope>
</reference>
<gene>
    <name evidence="1" type="ORF">LCGC14_2822550</name>
</gene>
<sequence length="22" mass="2646">MSSFSFNLSDFVFVWWGLLYEA</sequence>
<evidence type="ECO:0000313" key="1">
    <source>
        <dbReference type="EMBL" id="KKK80531.1"/>
    </source>
</evidence>
<organism evidence="1">
    <name type="scientific">marine sediment metagenome</name>
    <dbReference type="NCBI Taxonomy" id="412755"/>
    <lineage>
        <taxon>unclassified sequences</taxon>
        <taxon>metagenomes</taxon>
        <taxon>ecological metagenomes</taxon>
    </lineage>
</organism>
<proteinExistence type="predicted"/>
<dbReference type="AlphaFoldDB" id="A0A0F9B7S5"/>
<accession>A0A0F9B7S5</accession>
<dbReference type="EMBL" id="LAZR01053537">
    <property type="protein sequence ID" value="KKK80531.1"/>
    <property type="molecule type" value="Genomic_DNA"/>
</dbReference>
<protein>
    <submittedName>
        <fullName evidence="1">Uncharacterized protein</fullName>
    </submittedName>
</protein>
<comment type="caution">
    <text evidence="1">The sequence shown here is derived from an EMBL/GenBank/DDBJ whole genome shotgun (WGS) entry which is preliminary data.</text>
</comment>
<feature type="non-terminal residue" evidence="1">
    <location>
        <position position="22"/>
    </location>
</feature>
<name>A0A0F9B7S5_9ZZZZ</name>